<dbReference type="GO" id="GO:0000403">
    <property type="term" value="F:Y-form DNA binding"/>
    <property type="evidence" value="ECO:0007669"/>
    <property type="project" value="TreeGrafter"/>
</dbReference>
<feature type="compositionally biased region" description="Low complexity" evidence="1">
    <location>
        <begin position="99"/>
        <end position="112"/>
    </location>
</feature>
<proteinExistence type="predicted"/>
<dbReference type="InterPro" id="IPR003034">
    <property type="entry name" value="SAP_dom"/>
</dbReference>
<organism evidence="3 4">
    <name type="scientific">Chaetomium fimeti</name>
    <dbReference type="NCBI Taxonomy" id="1854472"/>
    <lineage>
        <taxon>Eukaryota</taxon>
        <taxon>Fungi</taxon>
        <taxon>Dikarya</taxon>
        <taxon>Ascomycota</taxon>
        <taxon>Pezizomycotina</taxon>
        <taxon>Sordariomycetes</taxon>
        <taxon>Sordariomycetidae</taxon>
        <taxon>Sordariales</taxon>
        <taxon>Chaetomiaceae</taxon>
        <taxon>Chaetomium</taxon>
    </lineage>
</organism>
<dbReference type="GO" id="GO:0004520">
    <property type="term" value="F:DNA endonuclease activity"/>
    <property type="evidence" value="ECO:0007669"/>
    <property type="project" value="TreeGrafter"/>
</dbReference>
<evidence type="ECO:0000313" key="4">
    <source>
        <dbReference type="Proteomes" id="UP001278766"/>
    </source>
</evidence>
<dbReference type="InterPro" id="IPR039197">
    <property type="entry name" value="Mrs1/Cce1"/>
</dbReference>
<dbReference type="GO" id="GO:0000402">
    <property type="term" value="F:crossed form four-way junction DNA binding"/>
    <property type="evidence" value="ECO:0007669"/>
    <property type="project" value="TreeGrafter"/>
</dbReference>
<dbReference type="EMBL" id="JAUEPN010000003">
    <property type="protein sequence ID" value="KAK3297851.1"/>
    <property type="molecule type" value="Genomic_DNA"/>
</dbReference>
<dbReference type="RefSeq" id="XP_062661365.1">
    <property type="nucleotide sequence ID" value="XM_062798150.1"/>
</dbReference>
<dbReference type="Gene3D" id="3.30.420.10">
    <property type="entry name" value="Ribonuclease H-like superfamily/Ribonuclease H"/>
    <property type="match status" value="1"/>
</dbReference>
<gene>
    <name evidence="3" type="ORF">B0H64DRAFT_132746</name>
</gene>
<sequence length="384" mass="40932">MTTKPLLGETGLTLKALCASCGLPKSGTKPVLVQRLRHAARHFQPVPSSARILSIDMGLKNFAFSLISPAPPSKKKTLSPNDTQLDSPIRLHAWHRLDLTLPTNTTTTTPQTTKKKKKTTKPTTTPSEPPPPNPAPLDPNADPDAEAFSPSTLAALTADLVKTRLLPLRPTHVLIERQRFRTGGAAPIFEWTLRVNSLEAMLHAAFAALRGTAGGGGGGVEWEWDVTSVLPKTVAEFLIPVGEGAGAGAGVGGGKGDGEEVKGKGKGKATAGKAYRTLKRGKVDIMGGLLEGGGMVVAEKGQAKEMVSLFMDGVERRGGGKGKGGRKKKATETEAVERTEVAEVVTKMDDLSDAVLQGMVWLQWRRNLEALIKERPELLEEEKV</sequence>
<protein>
    <submittedName>
        <fullName evidence="3">Mitochondrial resolvase Ydc2</fullName>
    </submittedName>
</protein>
<dbReference type="InterPro" id="IPR012337">
    <property type="entry name" value="RNaseH-like_sf"/>
</dbReference>
<dbReference type="PROSITE" id="PS50800">
    <property type="entry name" value="SAP"/>
    <property type="match status" value="1"/>
</dbReference>
<feature type="domain" description="SAP" evidence="2">
    <location>
        <begin position="6"/>
        <end position="40"/>
    </location>
</feature>
<name>A0AAE0HJY9_9PEZI</name>
<dbReference type="GO" id="GO:0005739">
    <property type="term" value="C:mitochondrion"/>
    <property type="evidence" value="ECO:0007669"/>
    <property type="project" value="TreeGrafter"/>
</dbReference>
<dbReference type="Pfam" id="PF02037">
    <property type="entry name" value="SAP"/>
    <property type="match status" value="1"/>
</dbReference>
<dbReference type="Proteomes" id="UP001278766">
    <property type="component" value="Unassembled WGS sequence"/>
</dbReference>
<dbReference type="GO" id="GO:0070336">
    <property type="term" value="F:flap-structured DNA binding"/>
    <property type="evidence" value="ECO:0007669"/>
    <property type="project" value="TreeGrafter"/>
</dbReference>
<evidence type="ECO:0000256" key="1">
    <source>
        <dbReference type="SAM" id="MobiDB-lite"/>
    </source>
</evidence>
<feature type="compositionally biased region" description="Pro residues" evidence="1">
    <location>
        <begin position="127"/>
        <end position="137"/>
    </location>
</feature>
<dbReference type="InterPro" id="IPR015242">
    <property type="entry name" value="Ydc2_cat"/>
</dbReference>
<dbReference type="SUPFAM" id="SSF53098">
    <property type="entry name" value="Ribonuclease H-like"/>
    <property type="match status" value="1"/>
</dbReference>
<comment type="caution">
    <text evidence="3">The sequence shown here is derived from an EMBL/GenBank/DDBJ whole genome shotgun (WGS) entry which is preliminary data.</text>
</comment>
<dbReference type="PANTHER" id="PTHR28072">
    <property type="entry name" value="CRUCIFORM CUTTING ENDONUCLEASE 1, MITOCHONDRIAL-RELATED"/>
    <property type="match status" value="1"/>
</dbReference>
<evidence type="ECO:0000259" key="2">
    <source>
        <dbReference type="PROSITE" id="PS50800"/>
    </source>
</evidence>
<evidence type="ECO:0000313" key="3">
    <source>
        <dbReference type="EMBL" id="KAK3297851.1"/>
    </source>
</evidence>
<dbReference type="GeneID" id="87835098"/>
<dbReference type="Pfam" id="PF09159">
    <property type="entry name" value="Ydc2-catalyt"/>
    <property type="match status" value="1"/>
</dbReference>
<dbReference type="PANTHER" id="PTHR28072:SF1">
    <property type="entry name" value="CRUCIFORM CUTTING ENDONUCLEASE 1, MITOCHONDRIAL-RELATED"/>
    <property type="match status" value="1"/>
</dbReference>
<dbReference type="InterPro" id="IPR036397">
    <property type="entry name" value="RNaseH_sf"/>
</dbReference>
<accession>A0AAE0HJY9</accession>
<reference evidence="3" key="2">
    <citation type="submission" date="2023-06" db="EMBL/GenBank/DDBJ databases">
        <authorList>
            <consortium name="Lawrence Berkeley National Laboratory"/>
            <person name="Haridas S."/>
            <person name="Hensen N."/>
            <person name="Bonometti L."/>
            <person name="Westerberg I."/>
            <person name="Brannstrom I.O."/>
            <person name="Guillou S."/>
            <person name="Cros-Aarteil S."/>
            <person name="Calhoun S."/>
            <person name="Kuo A."/>
            <person name="Mondo S."/>
            <person name="Pangilinan J."/>
            <person name="Riley R."/>
            <person name="Labutti K."/>
            <person name="Andreopoulos B."/>
            <person name="Lipzen A."/>
            <person name="Chen C."/>
            <person name="Yanf M."/>
            <person name="Daum C."/>
            <person name="Ng V."/>
            <person name="Clum A."/>
            <person name="Steindorff A."/>
            <person name="Ohm R."/>
            <person name="Martin F."/>
            <person name="Silar P."/>
            <person name="Natvig D."/>
            <person name="Lalanne C."/>
            <person name="Gautier V."/>
            <person name="Ament-Velasquez S.L."/>
            <person name="Kruys A."/>
            <person name="Hutchinson M.I."/>
            <person name="Powell A.J."/>
            <person name="Barry K."/>
            <person name="Miller A.N."/>
            <person name="Grigoriev I.V."/>
            <person name="Debuchy R."/>
            <person name="Gladieux P."/>
            <person name="Thoren M.H."/>
            <person name="Johannesson H."/>
        </authorList>
    </citation>
    <scope>NUCLEOTIDE SEQUENCE</scope>
    <source>
        <strain evidence="3">CBS 168.71</strain>
    </source>
</reference>
<keyword evidence="4" id="KW-1185">Reference proteome</keyword>
<reference evidence="3" key="1">
    <citation type="journal article" date="2023" name="Mol. Phylogenet. Evol.">
        <title>Genome-scale phylogeny and comparative genomics of the fungal order Sordariales.</title>
        <authorList>
            <person name="Hensen N."/>
            <person name="Bonometti L."/>
            <person name="Westerberg I."/>
            <person name="Brannstrom I.O."/>
            <person name="Guillou S."/>
            <person name="Cros-Aarteil S."/>
            <person name="Calhoun S."/>
            <person name="Haridas S."/>
            <person name="Kuo A."/>
            <person name="Mondo S."/>
            <person name="Pangilinan J."/>
            <person name="Riley R."/>
            <person name="LaButti K."/>
            <person name="Andreopoulos B."/>
            <person name="Lipzen A."/>
            <person name="Chen C."/>
            <person name="Yan M."/>
            <person name="Daum C."/>
            <person name="Ng V."/>
            <person name="Clum A."/>
            <person name="Steindorff A."/>
            <person name="Ohm R.A."/>
            <person name="Martin F."/>
            <person name="Silar P."/>
            <person name="Natvig D.O."/>
            <person name="Lalanne C."/>
            <person name="Gautier V."/>
            <person name="Ament-Velasquez S.L."/>
            <person name="Kruys A."/>
            <person name="Hutchinson M.I."/>
            <person name="Powell A.J."/>
            <person name="Barry K."/>
            <person name="Miller A.N."/>
            <person name="Grigoriev I.V."/>
            <person name="Debuchy R."/>
            <person name="Gladieux P."/>
            <person name="Hiltunen Thoren M."/>
            <person name="Johannesson H."/>
        </authorList>
    </citation>
    <scope>NUCLEOTIDE SEQUENCE</scope>
    <source>
        <strain evidence="3">CBS 168.71</strain>
    </source>
</reference>
<dbReference type="AlphaFoldDB" id="A0AAE0HJY9"/>
<feature type="region of interest" description="Disordered" evidence="1">
    <location>
        <begin position="96"/>
        <end position="147"/>
    </location>
</feature>